<evidence type="ECO:0000313" key="3">
    <source>
        <dbReference type="Proteomes" id="UP000176800"/>
    </source>
</evidence>
<dbReference type="EMBL" id="MHWE01000006">
    <property type="protein sequence ID" value="OHB04399.1"/>
    <property type="molecule type" value="Genomic_DNA"/>
</dbReference>
<proteinExistence type="predicted"/>
<gene>
    <name evidence="2" type="ORF">A3B14_03090</name>
</gene>
<dbReference type="Proteomes" id="UP000176800">
    <property type="component" value="Unassembled WGS sequence"/>
</dbReference>
<organism evidence="2 3">
    <name type="scientific">Candidatus Zambryskibacteria bacterium RIFCSPLOWO2_01_FULL_45_21</name>
    <dbReference type="NCBI Taxonomy" id="1802761"/>
    <lineage>
        <taxon>Bacteria</taxon>
        <taxon>Candidatus Zambryskiibacteriota</taxon>
    </lineage>
</organism>
<name>A0A1G2U4I3_9BACT</name>
<sequence length="494" mass="53925">MRIFNNSNSRRFKGGQIIIQVIIFSSIAVLLIGSLISSAAININSARHAQVREQAFQLAEAGIEYYRWHLAHAPTDYQDGTGQPGPYIHDVNDKDGNLSGQFSLNVIPPYIGSTLVRLESTGIPANSPNTTRTIAVEMAVPSLAKFAVVANSVMRLGQGTEVFGPIHSNGGIRFDGLAHNLVTSAQTVYDDPDHTGNNEFGVHTHVNIPPQTGINDTFRPLEAVPSPIMPRPDVFVAGRQFPTPVTDFTSITSDLAIIKSQAQTGGIYYGSSGYQGYLLILRTNDTVDVYRVSSVTSPPYGCTSASQPGWGTWSVGTTQFIANHPMPANGLIFIEDHVWVEGKIDGQRVTIASGRFPDSPSTRTSITVNNDLEYTDHGGTDVIALIAQDNINIGLVSDDDLRIDAALVAQNGRVGRYYYRAPSSGLQRCSPYHIRNSVVLYGMIATYNRYGFAYTDGTGYQLREINYDANLLYGPPPSFPLTSEHYEILSWEEL</sequence>
<accession>A0A1G2U4I3</accession>
<keyword evidence="1" id="KW-0812">Transmembrane</keyword>
<dbReference type="AlphaFoldDB" id="A0A1G2U4I3"/>
<reference evidence="2 3" key="1">
    <citation type="journal article" date="2016" name="Nat. Commun.">
        <title>Thousands of microbial genomes shed light on interconnected biogeochemical processes in an aquifer system.</title>
        <authorList>
            <person name="Anantharaman K."/>
            <person name="Brown C.T."/>
            <person name="Hug L.A."/>
            <person name="Sharon I."/>
            <person name="Castelle C.J."/>
            <person name="Probst A.J."/>
            <person name="Thomas B.C."/>
            <person name="Singh A."/>
            <person name="Wilkins M.J."/>
            <person name="Karaoz U."/>
            <person name="Brodie E.L."/>
            <person name="Williams K.H."/>
            <person name="Hubbard S.S."/>
            <person name="Banfield J.F."/>
        </authorList>
    </citation>
    <scope>NUCLEOTIDE SEQUENCE [LARGE SCALE GENOMIC DNA]</scope>
</reference>
<keyword evidence="1" id="KW-0472">Membrane</keyword>
<evidence type="ECO:0000256" key="1">
    <source>
        <dbReference type="SAM" id="Phobius"/>
    </source>
</evidence>
<evidence type="ECO:0008006" key="4">
    <source>
        <dbReference type="Google" id="ProtNLM"/>
    </source>
</evidence>
<feature type="transmembrane region" description="Helical" evidence="1">
    <location>
        <begin position="21"/>
        <end position="41"/>
    </location>
</feature>
<comment type="caution">
    <text evidence="2">The sequence shown here is derived from an EMBL/GenBank/DDBJ whole genome shotgun (WGS) entry which is preliminary data.</text>
</comment>
<protein>
    <recommendedName>
        <fullName evidence="4">Type 4 fimbrial biogenesis protein PilX N-terminal domain-containing protein</fullName>
    </recommendedName>
</protein>
<keyword evidence="1" id="KW-1133">Transmembrane helix</keyword>
<evidence type="ECO:0000313" key="2">
    <source>
        <dbReference type="EMBL" id="OHB04399.1"/>
    </source>
</evidence>